<evidence type="ECO:0000313" key="3">
    <source>
        <dbReference type="Proteomes" id="UP000003240"/>
    </source>
</evidence>
<dbReference type="AlphaFoldDB" id="F7NDR5"/>
<keyword evidence="3" id="KW-1185">Reference proteome</keyword>
<dbReference type="InterPro" id="IPR002197">
    <property type="entry name" value="HTH_Fis"/>
</dbReference>
<dbReference type="GO" id="GO:0043565">
    <property type="term" value="F:sequence-specific DNA binding"/>
    <property type="evidence" value="ECO:0007669"/>
    <property type="project" value="InterPro"/>
</dbReference>
<evidence type="ECO:0000313" key="2">
    <source>
        <dbReference type="EMBL" id="EGO65834.1"/>
    </source>
</evidence>
<accession>F7NDR5</accession>
<dbReference type="Proteomes" id="UP000003240">
    <property type="component" value="Unassembled WGS sequence"/>
</dbReference>
<feature type="domain" description="DNA binding HTH" evidence="1">
    <location>
        <begin position="1"/>
        <end position="29"/>
    </location>
</feature>
<dbReference type="EMBL" id="AFGF01000010">
    <property type="protein sequence ID" value="EGO65834.1"/>
    <property type="molecule type" value="Genomic_DNA"/>
</dbReference>
<evidence type="ECO:0000259" key="1">
    <source>
        <dbReference type="Pfam" id="PF02954"/>
    </source>
</evidence>
<protein>
    <recommendedName>
        <fullName evidence="1">DNA binding HTH domain-containing protein</fullName>
    </recommendedName>
</protein>
<reference evidence="2 3" key="1">
    <citation type="journal article" date="2011" name="EMBO J.">
        <title>Structural diversity of bacterial flagellar motors.</title>
        <authorList>
            <person name="Chen S."/>
            <person name="Beeby M."/>
            <person name="Murphy G.E."/>
            <person name="Leadbetter J.R."/>
            <person name="Hendrixson D.R."/>
            <person name="Briegel A."/>
            <person name="Li Z."/>
            <person name="Shi J."/>
            <person name="Tocheva E.I."/>
            <person name="Muller A."/>
            <person name="Dobro M.J."/>
            <person name="Jensen G.J."/>
        </authorList>
    </citation>
    <scope>NUCLEOTIDE SEQUENCE [LARGE SCALE GENOMIC DNA]</scope>
    <source>
        <strain evidence="2 3">DSM 6540</strain>
    </source>
</reference>
<organism evidence="2 3">
    <name type="scientific">Acetonema longum DSM 6540</name>
    <dbReference type="NCBI Taxonomy" id="1009370"/>
    <lineage>
        <taxon>Bacteria</taxon>
        <taxon>Bacillati</taxon>
        <taxon>Bacillota</taxon>
        <taxon>Negativicutes</taxon>
        <taxon>Acetonemataceae</taxon>
        <taxon>Acetonema</taxon>
    </lineage>
</organism>
<proteinExistence type="predicted"/>
<dbReference type="Gene3D" id="1.10.10.60">
    <property type="entry name" value="Homeodomain-like"/>
    <property type="match status" value="1"/>
</dbReference>
<dbReference type="Pfam" id="PF02954">
    <property type="entry name" value="HTH_8"/>
    <property type="match status" value="1"/>
</dbReference>
<gene>
    <name evidence="2" type="ORF">ALO_00860</name>
</gene>
<comment type="caution">
    <text evidence="2">The sequence shown here is derived from an EMBL/GenBank/DDBJ whole genome shotgun (WGS) entry which is preliminary data.</text>
</comment>
<dbReference type="InterPro" id="IPR009057">
    <property type="entry name" value="Homeodomain-like_sf"/>
</dbReference>
<sequence length="33" mass="3800">MRLAKGNKVLAAKLLGIHRSTLYEKLGKYRLEK</sequence>
<name>F7NDR5_9FIRM</name>
<dbReference type="SUPFAM" id="SSF46689">
    <property type="entry name" value="Homeodomain-like"/>
    <property type="match status" value="1"/>
</dbReference>